<evidence type="ECO:0000313" key="4">
    <source>
        <dbReference type="Proteomes" id="UP000505020"/>
    </source>
</evidence>
<sequence>MNRRSLFFWVAFIGLWIAAIGIAIFSSHTPNQQTARSILSTLARVQAGIFAIVFSIVILGVRLSASRYSPRLAKSFSSDSTYRVTVGVFAFSIAIDIFGLFVVGAVSDATLRVVLASSGILAAGSFVSLYGFMNQILERTTPEGILSHIEDKLTPKSMLEEAELSADDAAHPDPFQTLISVINSTIEEHDRASSALGLSIFGDRVSALIKQNGKAEEDSPVDQTIEYVCKDQLPLILEQAVNEELTETAIQSTETAGTIGEAAIKEDSNRAVEHVVRGQAGLIDNLPYETNVERVRTEVIETSQELVSAAAENQVYTGSAVSARFLGWTAASSIMKRDIEDGRNQSYTSLLIRHFPSLISTVAESDMEVNDLTYHQWLRAQNSEHVEPVTPVEQLIGSVYGSMAELTSAAIRYELKTGQQIVRWESVASGWSSGLDSLTQMNLDEMAQLWFGTTLYLEYIARESSSDIMSGFDSYGRHRVTRDIGEETVEKIQDGRLDPTARIDFIPGGVDPIKHPLTGHKTPILQDPDRTFTEWINTQPFIFRGRRFGRVGEPPTDEDLDGGVNQ</sequence>
<dbReference type="Proteomes" id="UP000505020">
    <property type="component" value="Plasmid pHAR01"/>
</dbReference>
<keyword evidence="2" id="KW-0812">Transmembrane</keyword>
<keyword evidence="3" id="KW-0614">Plasmid</keyword>
<keyword evidence="2" id="KW-0472">Membrane</keyword>
<gene>
    <name evidence="3" type="ORF">HPS36_15400</name>
</gene>
<feature type="transmembrane region" description="Helical" evidence="2">
    <location>
        <begin position="113"/>
        <end position="133"/>
    </location>
</feature>
<dbReference type="InterPro" id="IPR018723">
    <property type="entry name" value="DUF2254_membrane"/>
</dbReference>
<evidence type="ECO:0000313" key="3">
    <source>
        <dbReference type="EMBL" id="QKG94275.1"/>
    </source>
</evidence>
<evidence type="ECO:0000256" key="2">
    <source>
        <dbReference type="SAM" id="Phobius"/>
    </source>
</evidence>
<feature type="transmembrane region" description="Helical" evidence="2">
    <location>
        <begin position="47"/>
        <end position="65"/>
    </location>
</feature>
<dbReference type="Pfam" id="PF10011">
    <property type="entry name" value="DUF2254"/>
    <property type="match status" value="1"/>
</dbReference>
<evidence type="ECO:0000256" key="1">
    <source>
        <dbReference type="SAM" id="MobiDB-lite"/>
    </source>
</evidence>
<proteinExistence type="predicted"/>
<reference evidence="3 4" key="1">
    <citation type="submission" date="2020-05" db="EMBL/GenBank/DDBJ databases">
        <title>Halorubrum RHB-C sp.nov., an extremely halophilic archaeon isolated from solar salt farm.</title>
        <authorList>
            <person name="Ho H."/>
            <person name="Danganan R.E."/>
            <person name="Dedeles G.R."/>
            <person name="Kim S.-G."/>
        </authorList>
    </citation>
    <scope>NUCLEOTIDE SEQUENCE [LARGE SCALE GENOMIC DNA]</scope>
    <source>
        <strain evidence="3 4">RHB-C</strain>
        <plasmid evidence="4">phar01</plasmid>
    </source>
</reference>
<dbReference type="EMBL" id="CP053942">
    <property type="protein sequence ID" value="QKG94275.1"/>
    <property type="molecule type" value="Genomic_DNA"/>
</dbReference>
<geneLocation type="plasmid" evidence="4">
    <name>phar01</name>
</geneLocation>
<dbReference type="RefSeq" id="WP_173230878.1">
    <property type="nucleotide sequence ID" value="NZ_CP053942.1"/>
</dbReference>
<feature type="region of interest" description="Disordered" evidence="1">
    <location>
        <begin position="547"/>
        <end position="566"/>
    </location>
</feature>
<accession>A0A7D4BZR5</accession>
<feature type="transmembrane region" description="Helical" evidence="2">
    <location>
        <begin position="85"/>
        <end position="106"/>
    </location>
</feature>
<name>A0A7D4BZR5_9EURY</name>
<feature type="compositionally biased region" description="Acidic residues" evidence="1">
    <location>
        <begin position="555"/>
        <end position="566"/>
    </location>
</feature>
<feature type="transmembrane region" description="Helical" evidence="2">
    <location>
        <begin position="6"/>
        <end position="26"/>
    </location>
</feature>
<keyword evidence="4" id="KW-1185">Reference proteome</keyword>
<dbReference type="KEGG" id="hsai:HPS36_15400"/>
<dbReference type="AlphaFoldDB" id="A0A7D4BZR5"/>
<keyword evidence="2" id="KW-1133">Transmembrane helix</keyword>
<organism evidence="3 4">
    <name type="scientific">Halorubrum salinarum</name>
    <dbReference type="NCBI Taxonomy" id="2739057"/>
    <lineage>
        <taxon>Archaea</taxon>
        <taxon>Methanobacteriati</taxon>
        <taxon>Methanobacteriota</taxon>
        <taxon>Stenosarchaea group</taxon>
        <taxon>Halobacteria</taxon>
        <taxon>Halobacteriales</taxon>
        <taxon>Haloferacaceae</taxon>
        <taxon>Halorubrum</taxon>
    </lineage>
</organism>
<protein>
    <submittedName>
        <fullName evidence="3">DUF2254 domain-containing protein</fullName>
    </submittedName>
</protein>
<dbReference type="GeneID" id="55596416"/>